<evidence type="ECO:0000313" key="3">
    <source>
        <dbReference type="EMBL" id="OHA01643.1"/>
    </source>
</evidence>
<comment type="caution">
    <text evidence="3">The sequence shown here is derived from an EMBL/GenBank/DDBJ whole genome shotgun (WGS) entry which is preliminary data.</text>
</comment>
<dbReference type="AlphaFoldDB" id="A0A1G2KQK6"/>
<reference evidence="3 4" key="1">
    <citation type="journal article" date="2016" name="Nat. Commun.">
        <title>Thousands of microbial genomes shed light on interconnected biogeochemical processes in an aquifer system.</title>
        <authorList>
            <person name="Anantharaman K."/>
            <person name="Brown C.T."/>
            <person name="Hug L.A."/>
            <person name="Sharon I."/>
            <person name="Castelle C.J."/>
            <person name="Probst A.J."/>
            <person name="Thomas B.C."/>
            <person name="Singh A."/>
            <person name="Wilkins M.J."/>
            <person name="Karaoz U."/>
            <person name="Brodie E.L."/>
            <person name="Williams K.H."/>
            <person name="Hubbard S.S."/>
            <person name="Banfield J.F."/>
        </authorList>
    </citation>
    <scope>NUCLEOTIDE SEQUENCE [LARGE SCALE GENOMIC DNA]</scope>
</reference>
<keyword evidence="1" id="KW-0812">Transmembrane</keyword>
<gene>
    <name evidence="3" type="ORF">A3C11_03385</name>
</gene>
<dbReference type="STRING" id="1802271.A3C11_03385"/>
<dbReference type="PANTHER" id="PTHR37938">
    <property type="entry name" value="BLL0215 PROTEIN"/>
    <property type="match status" value="1"/>
</dbReference>
<feature type="transmembrane region" description="Helical" evidence="1">
    <location>
        <begin position="62"/>
        <end position="81"/>
    </location>
</feature>
<feature type="transmembrane region" description="Helical" evidence="1">
    <location>
        <begin position="21"/>
        <end position="42"/>
    </location>
</feature>
<proteinExistence type="predicted"/>
<evidence type="ECO:0000313" key="4">
    <source>
        <dbReference type="Proteomes" id="UP000177362"/>
    </source>
</evidence>
<name>A0A1G2KQK6_9BACT</name>
<dbReference type="InterPro" id="IPR005182">
    <property type="entry name" value="YdbS-like_PH"/>
</dbReference>
<keyword evidence="1" id="KW-0472">Membrane</keyword>
<dbReference type="Proteomes" id="UP000177362">
    <property type="component" value="Unassembled WGS sequence"/>
</dbReference>
<dbReference type="Pfam" id="PF03703">
    <property type="entry name" value="bPH_2"/>
    <property type="match status" value="1"/>
</dbReference>
<feature type="domain" description="YdbS-like PH" evidence="2">
    <location>
        <begin position="98"/>
        <end position="155"/>
    </location>
</feature>
<dbReference type="PANTHER" id="PTHR37938:SF1">
    <property type="entry name" value="BLL0215 PROTEIN"/>
    <property type="match status" value="1"/>
</dbReference>
<accession>A0A1G2KQK6</accession>
<evidence type="ECO:0000256" key="1">
    <source>
        <dbReference type="SAM" id="Phobius"/>
    </source>
</evidence>
<organism evidence="3 4">
    <name type="scientific">Candidatus Sungbacteria bacterium RIFCSPHIGHO2_02_FULL_49_12</name>
    <dbReference type="NCBI Taxonomy" id="1802271"/>
    <lineage>
        <taxon>Bacteria</taxon>
        <taxon>Candidatus Sungiibacteriota</taxon>
    </lineage>
</organism>
<protein>
    <recommendedName>
        <fullName evidence="2">YdbS-like PH domain-containing protein</fullName>
    </recommendedName>
</protein>
<sequence length="179" mass="20377">MLSLRSDETLVIVVRRHWWTLLAPTVILFFFLALPGALTTFLPQEWPSAPALASPIFKFAAAIYFLTLLLFSFLLWMEYYLDVWIVTTLRIIDIDQKSLFHRVVSEIPLSRIQNVTIDINGIIETFLKFGDVTVETAGELGNFTAVAVPLPYAIKDAILEHVHSTMEQERPTVTVKNQL</sequence>
<evidence type="ECO:0000259" key="2">
    <source>
        <dbReference type="Pfam" id="PF03703"/>
    </source>
</evidence>
<keyword evidence="1" id="KW-1133">Transmembrane helix</keyword>
<dbReference type="EMBL" id="MHQJ01000011">
    <property type="protein sequence ID" value="OHA01643.1"/>
    <property type="molecule type" value="Genomic_DNA"/>
</dbReference>